<protein>
    <submittedName>
        <fullName evidence="6">Uncharacterized protein</fullName>
    </submittedName>
</protein>
<evidence type="ECO:0000256" key="1">
    <source>
        <dbReference type="ARBA" id="ARBA00022884"/>
    </source>
</evidence>
<evidence type="ECO:0000313" key="7">
    <source>
        <dbReference type="Proteomes" id="UP000266841"/>
    </source>
</evidence>
<name>K0QZ77_THAOC</name>
<feature type="compositionally biased region" description="Basic and acidic residues" evidence="3">
    <location>
        <begin position="331"/>
        <end position="349"/>
    </location>
</feature>
<dbReference type="OMA" id="SSATWCC"/>
<dbReference type="InterPro" id="IPR012677">
    <property type="entry name" value="Nucleotide-bd_a/b_plait_sf"/>
</dbReference>
<dbReference type="InterPro" id="IPR006630">
    <property type="entry name" value="La_HTH"/>
</dbReference>
<dbReference type="PROSITE" id="PS51939">
    <property type="entry name" value="XRRM"/>
    <property type="match status" value="1"/>
</dbReference>
<organism evidence="6 7">
    <name type="scientific">Thalassiosira oceanica</name>
    <name type="common">Marine diatom</name>
    <dbReference type="NCBI Taxonomy" id="159749"/>
    <lineage>
        <taxon>Eukaryota</taxon>
        <taxon>Sar</taxon>
        <taxon>Stramenopiles</taxon>
        <taxon>Ochrophyta</taxon>
        <taxon>Bacillariophyta</taxon>
        <taxon>Coscinodiscophyceae</taxon>
        <taxon>Thalassiosirophycidae</taxon>
        <taxon>Thalassiosirales</taxon>
        <taxon>Thalassiosiraceae</taxon>
        <taxon>Thalassiosira</taxon>
    </lineage>
</organism>
<evidence type="ECO:0000256" key="3">
    <source>
        <dbReference type="SAM" id="MobiDB-lite"/>
    </source>
</evidence>
<dbReference type="Gene3D" id="3.30.70.330">
    <property type="match status" value="2"/>
</dbReference>
<sequence length="495" mass="54940">MAIRSPQMHNFNVSVFIYGLTAVALHVDVSAFAQPIVSSATWCCACKRLFSTMTSADDSALSSFVERLGFFFSDSNLRRYKWMRAKLDESGGLTLDDLLSFNTIKPISTEKALLAKAAQDADLKDLISYDAEKEVISRRVKFDRETAGDGHELSIVVQNLPLTTPPPEEEKAADDAKSEEEKKAAEDGKSEEEKKAAEDCKPVFKPCYAVNRDEVKALFEPYGKVGIVQLRWAKKHHDRDDDKHAGQDGSRGYRRGESYPLGMAFVEFQNADGMNAACADLIAEKAEDGEEKKESGEGDEAKAEGGGSPRPKTTLELKGNALKISRKKPPKFRDDRKRDGPAKRKRNDDGGGGGPPEKQFEPMKVDRKPGCIISLAGLSAEKCDRESIREAVSATLGVSTDVKSSGLYVDYSRSDTEGYLRLVNGSKAEEMKELVSRINDGSIKVADEKAEAKVLEGEEESAYYDKLEEFLNKRKRAQFEERNEKRQKGGRGYRR</sequence>
<accession>K0QZ77</accession>
<dbReference type="SUPFAM" id="SSF46785">
    <property type="entry name" value="Winged helix' DNA-binding domain"/>
    <property type="match status" value="1"/>
</dbReference>
<feature type="compositionally biased region" description="Basic and acidic residues" evidence="3">
    <location>
        <begin position="168"/>
        <end position="196"/>
    </location>
</feature>
<dbReference type="GO" id="GO:1990904">
    <property type="term" value="C:ribonucleoprotein complex"/>
    <property type="evidence" value="ECO:0007669"/>
    <property type="project" value="UniProtKB-UniRule"/>
</dbReference>
<evidence type="ECO:0000256" key="2">
    <source>
        <dbReference type="PROSITE-ProRule" id="PRU00332"/>
    </source>
</evidence>
<dbReference type="InterPro" id="IPR014886">
    <property type="entry name" value="La_xRRM"/>
</dbReference>
<feature type="compositionally biased region" description="Basic and acidic residues" evidence="3">
    <location>
        <begin position="285"/>
        <end position="303"/>
    </location>
</feature>
<dbReference type="GO" id="GO:0003723">
    <property type="term" value="F:RNA binding"/>
    <property type="evidence" value="ECO:0007669"/>
    <property type="project" value="UniProtKB-UniRule"/>
</dbReference>
<dbReference type="OrthoDB" id="439993at2759"/>
<feature type="region of interest" description="Disordered" evidence="3">
    <location>
        <begin position="234"/>
        <end position="256"/>
    </location>
</feature>
<comment type="caution">
    <text evidence="6">The sequence shown here is derived from an EMBL/GenBank/DDBJ whole genome shotgun (WGS) entry which is preliminary data.</text>
</comment>
<dbReference type="InterPro" id="IPR036390">
    <property type="entry name" value="WH_DNA-bd_sf"/>
</dbReference>
<dbReference type="eggNOG" id="ENOG502T5FH">
    <property type="taxonomic scope" value="Eukaryota"/>
</dbReference>
<feature type="region of interest" description="Disordered" evidence="3">
    <location>
        <begin position="285"/>
        <end position="366"/>
    </location>
</feature>
<gene>
    <name evidence="6" type="ORF">THAOC_36620</name>
</gene>
<evidence type="ECO:0000259" key="4">
    <source>
        <dbReference type="PROSITE" id="PS50961"/>
    </source>
</evidence>
<keyword evidence="1 2" id="KW-0694">RNA-binding</keyword>
<proteinExistence type="predicted"/>
<dbReference type="Pfam" id="PF08777">
    <property type="entry name" value="RRM_3"/>
    <property type="match status" value="1"/>
</dbReference>
<dbReference type="Gene3D" id="1.10.10.10">
    <property type="entry name" value="Winged helix-like DNA-binding domain superfamily/Winged helix DNA-binding domain"/>
    <property type="match status" value="1"/>
</dbReference>
<dbReference type="InterPro" id="IPR036388">
    <property type="entry name" value="WH-like_DNA-bd_sf"/>
</dbReference>
<dbReference type="EMBL" id="AGNL01049184">
    <property type="protein sequence ID" value="EJK44808.1"/>
    <property type="molecule type" value="Genomic_DNA"/>
</dbReference>
<evidence type="ECO:0000313" key="6">
    <source>
        <dbReference type="EMBL" id="EJK44808.1"/>
    </source>
</evidence>
<feature type="domain" description="XRRM" evidence="5">
    <location>
        <begin position="366"/>
        <end position="495"/>
    </location>
</feature>
<keyword evidence="7" id="KW-1185">Reference proteome</keyword>
<dbReference type="Proteomes" id="UP000266841">
    <property type="component" value="Unassembled WGS sequence"/>
</dbReference>
<reference evidence="6 7" key="1">
    <citation type="journal article" date="2012" name="Genome Biol.">
        <title>Genome and low-iron response of an oceanic diatom adapted to chronic iron limitation.</title>
        <authorList>
            <person name="Lommer M."/>
            <person name="Specht M."/>
            <person name="Roy A.S."/>
            <person name="Kraemer L."/>
            <person name="Andreson R."/>
            <person name="Gutowska M.A."/>
            <person name="Wolf J."/>
            <person name="Bergner S.V."/>
            <person name="Schilhabel M.B."/>
            <person name="Klostermeier U.C."/>
            <person name="Beiko R.G."/>
            <person name="Rosenstiel P."/>
            <person name="Hippler M."/>
            <person name="Laroche J."/>
        </authorList>
    </citation>
    <scope>NUCLEOTIDE SEQUENCE [LARGE SCALE GENOMIC DNA]</scope>
    <source>
        <strain evidence="6 7">CCMP1005</strain>
    </source>
</reference>
<evidence type="ECO:0000259" key="5">
    <source>
        <dbReference type="PROSITE" id="PS51939"/>
    </source>
</evidence>
<dbReference type="AlphaFoldDB" id="K0QZ77"/>
<feature type="region of interest" description="Disordered" evidence="3">
    <location>
        <begin position="157"/>
        <end position="196"/>
    </location>
</feature>
<feature type="domain" description="HTH La-type RNA-binding" evidence="4">
    <location>
        <begin position="54"/>
        <end position="146"/>
    </location>
</feature>
<dbReference type="CDD" id="cd00590">
    <property type="entry name" value="RRM_SF"/>
    <property type="match status" value="1"/>
</dbReference>
<dbReference type="PROSITE" id="PS50961">
    <property type="entry name" value="HTH_LA"/>
    <property type="match status" value="1"/>
</dbReference>